<evidence type="ECO:0000313" key="2">
    <source>
        <dbReference type="EMBL" id="MCQ8897591.1"/>
    </source>
</evidence>
<evidence type="ECO:0008006" key="4">
    <source>
        <dbReference type="Google" id="ProtNLM"/>
    </source>
</evidence>
<dbReference type="Proteomes" id="UP001204142">
    <property type="component" value="Unassembled WGS sequence"/>
</dbReference>
<organism evidence="2 3">
    <name type="scientific">Limnobacter humi</name>
    <dbReference type="NCBI Taxonomy" id="1778671"/>
    <lineage>
        <taxon>Bacteria</taxon>
        <taxon>Pseudomonadati</taxon>
        <taxon>Pseudomonadota</taxon>
        <taxon>Betaproteobacteria</taxon>
        <taxon>Burkholderiales</taxon>
        <taxon>Burkholderiaceae</taxon>
        <taxon>Limnobacter</taxon>
    </lineage>
</organism>
<reference evidence="2 3" key="1">
    <citation type="submission" date="2022-07" db="EMBL/GenBank/DDBJ databases">
        <authorList>
            <person name="Xamxidin M."/>
            <person name="Wu M."/>
        </authorList>
    </citation>
    <scope>NUCLEOTIDE SEQUENCE [LARGE SCALE GENOMIC DNA]</scope>
    <source>
        <strain evidence="2 3">NBRC 111650</strain>
    </source>
</reference>
<evidence type="ECO:0000256" key="1">
    <source>
        <dbReference type="SAM" id="MobiDB-lite"/>
    </source>
</evidence>
<comment type="caution">
    <text evidence="2">The sequence shown here is derived from an EMBL/GenBank/DDBJ whole genome shotgun (WGS) entry which is preliminary data.</text>
</comment>
<keyword evidence="3" id="KW-1185">Reference proteome</keyword>
<accession>A0ABT1WKC9</accession>
<name>A0ABT1WKC9_9BURK</name>
<evidence type="ECO:0000313" key="3">
    <source>
        <dbReference type="Proteomes" id="UP001204142"/>
    </source>
</evidence>
<proteinExistence type="predicted"/>
<dbReference type="EMBL" id="JANIGO010000005">
    <property type="protein sequence ID" value="MCQ8897591.1"/>
    <property type="molecule type" value="Genomic_DNA"/>
</dbReference>
<protein>
    <recommendedName>
        <fullName evidence="4">Alginate export domain-containing protein</fullName>
    </recommendedName>
</protein>
<sequence>MAAVFLAGQGAHAADENSAPGPSPDATQVDTDLPDWMQPRVREVHYGLSEFVDSTSRSIDRFFGTDDSLFVDNQSYLRIRQELVTTRGNSASDLSVRFRLDLPTAKRRIRLLIENEADDLLDRQTVNRPNSANRFFDRQLEGNNSGLGLEQRGTGDGMGRWKNSLGAGVRVRSNLDPYVRVTSQRRFVLDEEDRWELNSFNRLTYFDKRGYVARVYYDLNHPLNEAQSVRLVGQAEWQEERHATAFSQSLEYNQVLDSRTGLRYAVIALGDTARQKSVFDYVLQAYWRRDIHKKFIFLDVVPEWHMPTEPNISDYWALIFRLEVFFGGRLGEGRFSSSKLQ</sequence>
<feature type="region of interest" description="Disordered" evidence="1">
    <location>
        <begin position="7"/>
        <end position="29"/>
    </location>
</feature>
<gene>
    <name evidence="2" type="ORF">NQT62_14205</name>
</gene>
<dbReference type="RefSeq" id="WP_256765395.1">
    <property type="nucleotide sequence ID" value="NZ_JANIGO010000005.1"/>
</dbReference>